<name>A0ABV7GRK7_9RHOB</name>
<sequence length="249" mass="26686">MPDTEPDTGPFRGKTWWIVGASEGLGRAVAEALDAKGARLILSARSEDRLNDLAAGLTDARALPLDVTDPDAAQAAVLAAGDFDGIIFGAGFYEPVKATDWNAGAVRKMAQVNFIGCVNVLGAVVPALLRRGRGRIVLIGSLSGFAGLPGAVGYGASKAAVMHLAENLRADLKDTGVTVQRVNPGFIRTRLTDKNDFRMPQIMEPDAAAQEVLKGIRSNRFSHSFPKPFAWLFTVGRHLPLSWFQKIFT</sequence>
<dbReference type="InterPro" id="IPR002347">
    <property type="entry name" value="SDR_fam"/>
</dbReference>
<dbReference type="InterPro" id="IPR020904">
    <property type="entry name" value="Sc_DH/Rdtase_CS"/>
</dbReference>
<accession>A0ABV7GRK7</accession>
<dbReference type="PANTHER" id="PTHR44196:SF1">
    <property type="entry name" value="DEHYDROGENASE_REDUCTASE SDR FAMILY MEMBER 7B"/>
    <property type="match status" value="1"/>
</dbReference>
<dbReference type="Gene3D" id="3.40.50.720">
    <property type="entry name" value="NAD(P)-binding Rossmann-like Domain"/>
    <property type="match status" value="1"/>
</dbReference>
<dbReference type="SUPFAM" id="SSF51735">
    <property type="entry name" value="NAD(P)-binding Rossmann-fold domains"/>
    <property type="match status" value="1"/>
</dbReference>
<dbReference type="InterPro" id="IPR057326">
    <property type="entry name" value="KR_dom"/>
</dbReference>
<evidence type="ECO:0000259" key="3">
    <source>
        <dbReference type="SMART" id="SM00822"/>
    </source>
</evidence>
<gene>
    <name evidence="4" type="ORF">ACFOGP_05645</name>
</gene>
<dbReference type="InterPro" id="IPR036291">
    <property type="entry name" value="NAD(P)-bd_dom_sf"/>
</dbReference>
<proteinExistence type="inferred from homology"/>
<dbReference type="EC" id="1.-.-.-" evidence="4"/>
<dbReference type="GO" id="GO:0016491">
    <property type="term" value="F:oxidoreductase activity"/>
    <property type="evidence" value="ECO:0007669"/>
    <property type="project" value="UniProtKB-KW"/>
</dbReference>
<dbReference type="PROSITE" id="PS00061">
    <property type="entry name" value="ADH_SHORT"/>
    <property type="match status" value="1"/>
</dbReference>
<dbReference type="PRINTS" id="PR00081">
    <property type="entry name" value="GDHRDH"/>
</dbReference>
<evidence type="ECO:0000256" key="1">
    <source>
        <dbReference type="ARBA" id="ARBA00006484"/>
    </source>
</evidence>
<comment type="caution">
    <text evidence="4">The sequence shown here is derived from an EMBL/GenBank/DDBJ whole genome shotgun (WGS) entry which is preliminary data.</text>
</comment>
<dbReference type="Proteomes" id="UP001595632">
    <property type="component" value="Unassembled WGS sequence"/>
</dbReference>
<evidence type="ECO:0000256" key="2">
    <source>
        <dbReference type="ARBA" id="ARBA00023002"/>
    </source>
</evidence>
<keyword evidence="5" id="KW-1185">Reference proteome</keyword>
<evidence type="ECO:0000313" key="4">
    <source>
        <dbReference type="EMBL" id="MFC3142181.1"/>
    </source>
</evidence>
<reference evidence="5" key="1">
    <citation type="journal article" date="2019" name="Int. J. Syst. Evol. Microbiol.">
        <title>The Global Catalogue of Microorganisms (GCM) 10K type strain sequencing project: providing services to taxonomists for standard genome sequencing and annotation.</title>
        <authorList>
            <consortium name="The Broad Institute Genomics Platform"/>
            <consortium name="The Broad Institute Genome Sequencing Center for Infectious Disease"/>
            <person name="Wu L."/>
            <person name="Ma J."/>
        </authorList>
    </citation>
    <scope>NUCLEOTIDE SEQUENCE [LARGE SCALE GENOMIC DNA]</scope>
    <source>
        <strain evidence="5">KCTC 52366</strain>
    </source>
</reference>
<dbReference type="SMART" id="SM00822">
    <property type="entry name" value="PKS_KR"/>
    <property type="match status" value="1"/>
</dbReference>
<evidence type="ECO:0000313" key="5">
    <source>
        <dbReference type="Proteomes" id="UP001595632"/>
    </source>
</evidence>
<dbReference type="RefSeq" id="WP_275631584.1">
    <property type="nucleotide sequence ID" value="NZ_JARGYD010000002.1"/>
</dbReference>
<dbReference type="EMBL" id="JBHRTB010000010">
    <property type="protein sequence ID" value="MFC3142181.1"/>
    <property type="molecule type" value="Genomic_DNA"/>
</dbReference>
<protein>
    <submittedName>
        <fullName evidence="4">SDR family NAD(P)-dependent oxidoreductase</fullName>
        <ecNumber evidence="4">1.-.-.-</ecNumber>
    </submittedName>
</protein>
<feature type="domain" description="Ketoreductase" evidence="3">
    <location>
        <begin position="14"/>
        <end position="190"/>
    </location>
</feature>
<organism evidence="4 5">
    <name type="scientific">Psychromarinibacter halotolerans</name>
    <dbReference type="NCBI Taxonomy" id="1775175"/>
    <lineage>
        <taxon>Bacteria</taxon>
        <taxon>Pseudomonadati</taxon>
        <taxon>Pseudomonadota</taxon>
        <taxon>Alphaproteobacteria</taxon>
        <taxon>Rhodobacterales</taxon>
        <taxon>Paracoccaceae</taxon>
        <taxon>Psychromarinibacter</taxon>
    </lineage>
</organism>
<dbReference type="Pfam" id="PF00106">
    <property type="entry name" value="adh_short"/>
    <property type="match status" value="1"/>
</dbReference>
<comment type="similarity">
    <text evidence="1">Belongs to the short-chain dehydrogenases/reductases (SDR) family.</text>
</comment>
<dbReference type="PANTHER" id="PTHR44196">
    <property type="entry name" value="DEHYDROGENASE/REDUCTASE SDR FAMILY MEMBER 7B"/>
    <property type="match status" value="1"/>
</dbReference>
<keyword evidence="2 4" id="KW-0560">Oxidoreductase</keyword>